<reference evidence="3" key="2">
    <citation type="submission" date="2015-01" db="EMBL/GenBank/DDBJ databases">
        <title>Evolutionary Origins and Diversification of the Mycorrhizal Mutualists.</title>
        <authorList>
            <consortium name="DOE Joint Genome Institute"/>
            <consortium name="Mycorrhizal Genomics Consortium"/>
            <person name="Kohler A."/>
            <person name="Kuo A."/>
            <person name="Nagy L.G."/>
            <person name="Floudas D."/>
            <person name="Copeland A."/>
            <person name="Barry K.W."/>
            <person name="Cichocki N."/>
            <person name="Veneault-Fourrey C."/>
            <person name="LaButti K."/>
            <person name="Lindquist E.A."/>
            <person name="Lipzen A."/>
            <person name="Lundell T."/>
            <person name="Morin E."/>
            <person name="Murat C."/>
            <person name="Riley R."/>
            <person name="Ohm R."/>
            <person name="Sun H."/>
            <person name="Tunlid A."/>
            <person name="Henrissat B."/>
            <person name="Grigoriev I.V."/>
            <person name="Hibbett D.S."/>
            <person name="Martin F."/>
        </authorList>
    </citation>
    <scope>NUCLEOTIDE SEQUENCE [LARGE SCALE GENOMIC DNA]</scope>
    <source>
        <strain evidence="3">441</strain>
    </source>
</reference>
<dbReference type="OrthoDB" id="72441at2759"/>
<dbReference type="GO" id="GO:0005778">
    <property type="term" value="C:peroxisomal membrane"/>
    <property type="evidence" value="ECO:0007669"/>
    <property type="project" value="UniProtKB-ARBA"/>
</dbReference>
<dbReference type="EMBL" id="KN833692">
    <property type="protein sequence ID" value="KIK28546.1"/>
    <property type="molecule type" value="Genomic_DNA"/>
</dbReference>
<evidence type="ECO:0000259" key="1">
    <source>
        <dbReference type="Pfam" id="PF06398"/>
    </source>
</evidence>
<dbReference type="HOGENOM" id="CLU_025584_0_0_1"/>
<name>A0A0C9ZH56_9AGAM</name>
<gene>
    <name evidence="2" type="ORF">PISMIDRAFT_27560</name>
</gene>
<dbReference type="Proteomes" id="UP000054018">
    <property type="component" value="Unassembled WGS sequence"/>
</dbReference>
<dbReference type="GO" id="GO:0007031">
    <property type="term" value="P:peroxisome organization"/>
    <property type="evidence" value="ECO:0007669"/>
    <property type="project" value="UniProtKB-ARBA"/>
</dbReference>
<keyword evidence="3" id="KW-1185">Reference proteome</keyword>
<feature type="domain" description="TECPR1-like DysF" evidence="1">
    <location>
        <begin position="98"/>
        <end position="214"/>
    </location>
</feature>
<evidence type="ECO:0000313" key="3">
    <source>
        <dbReference type="Proteomes" id="UP000054018"/>
    </source>
</evidence>
<evidence type="ECO:0000313" key="2">
    <source>
        <dbReference type="EMBL" id="KIK28546.1"/>
    </source>
</evidence>
<dbReference type="STRING" id="765257.A0A0C9ZH56"/>
<protein>
    <recommendedName>
        <fullName evidence="1">TECPR1-like DysF domain-containing protein</fullName>
    </recommendedName>
</protein>
<proteinExistence type="predicted"/>
<reference evidence="2 3" key="1">
    <citation type="submission" date="2014-04" db="EMBL/GenBank/DDBJ databases">
        <authorList>
            <consortium name="DOE Joint Genome Institute"/>
            <person name="Kuo A."/>
            <person name="Kohler A."/>
            <person name="Costa M.D."/>
            <person name="Nagy L.G."/>
            <person name="Floudas D."/>
            <person name="Copeland A."/>
            <person name="Barry K.W."/>
            <person name="Cichocki N."/>
            <person name="Veneault-Fourrey C."/>
            <person name="LaButti K."/>
            <person name="Lindquist E.A."/>
            <person name="Lipzen A."/>
            <person name="Lundell T."/>
            <person name="Morin E."/>
            <person name="Murat C."/>
            <person name="Sun H."/>
            <person name="Tunlid A."/>
            <person name="Henrissat B."/>
            <person name="Grigoriev I.V."/>
            <person name="Hibbett D.S."/>
            <person name="Martin F."/>
            <person name="Nordberg H.P."/>
            <person name="Cantor M.N."/>
            <person name="Hua S.X."/>
        </authorList>
    </citation>
    <scope>NUCLEOTIDE SEQUENCE [LARGE SCALE GENOMIC DNA]</scope>
    <source>
        <strain evidence="2 3">441</strain>
    </source>
</reference>
<accession>A0A0C9ZH56</accession>
<dbReference type="AlphaFoldDB" id="A0A0C9ZH56"/>
<organism evidence="2 3">
    <name type="scientific">Pisolithus microcarpus 441</name>
    <dbReference type="NCBI Taxonomy" id="765257"/>
    <lineage>
        <taxon>Eukaryota</taxon>
        <taxon>Fungi</taxon>
        <taxon>Dikarya</taxon>
        <taxon>Basidiomycota</taxon>
        <taxon>Agaricomycotina</taxon>
        <taxon>Agaricomycetes</taxon>
        <taxon>Agaricomycetidae</taxon>
        <taxon>Boletales</taxon>
        <taxon>Sclerodermatineae</taxon>
        <taxon>Pisolithaceae</taxon>
        <taxon>Pisolithus</taxon>
    </lineage>
</organism>
<sequence>MTHYHDGHPGSTSQQVPHAILQPDDSAAVESARRRVAEKSRFHLFASLRRLCLNKRLKPRRKGPPTFKSDCLLSRSEDDARSITLSSGGLPDTLEEQDIYRWAVLYENQRGLTIFSLPYYSSLSLLPTDPLPFTIPNAGTKRSQQPNVSLNNYPLPDATWRWVSKAWMIDMRSDLGEVQHDGFEYNWSFRETQWRAEIGPLSAGAWVRRRRWIRLMMRPAGWKWDLPWLADNHSERLTSPLPSGAPPSETTLDSLEHKAALSWKGIPDVDWQQCYSLMKHLGSDGRKLELWHTWLNPYITHETTDLKGKGKQNIWSSQANSIMRMFIFPESRAQFLELLRRAGLSDVLRRMDYGVYPEVVGFWSYAGGFNKLPESSVATCDRSQGATITGS</sequence>
<dbReference type="InterPro" id="IPR010482">
    <property type="entry name" value="TECPR1-like_DysF"/>
</dbReference>
<dbReference type="Pfam" id="PF06398">
    <property type="entry name" value="Pex24p"/>
    <property type="match status" value="1"/>
</dbReference>